<keyword evidence="14" id="KW-1185">Reference proteome</keyword>
<dbReference type="SUPFAM" id="SSF53383">
    <property type="entry name" value="PLP-dependent transferases"/>
    <property type="match status" value="1"/>
</dbReference>
<reference evidence="13 14" key="1">
    <citation type="submission" date="2007-04" db="EMBL/GenBank/DDBJ databases">
        <authorList>
            <person name="Fulton L."/>
            <person name="Clifton S."/>
            <person name="Fulton B."/>
            <person name="Xu J."/>
            <person name="Minx P."/>
            <person name="Pepin K.H."/>
            <person name="Johnson M."/>
            <person name="Thiruvilangam P."/>
            <person name="Bhonagiri V."/>
            <person name="Nash W.E."/>
            <person name="Mardis E.R."/>
            <person name="Wilson R.K."/>
        </authorList>
    </citation>
    <scope>NUCLEOTIDE SEQUENCE [LARGE SCALE GENOMIC DNA]</scope>
    <source>
        <strain evidence="13 14">ATCC 29799</strain>
    </source>
</reference>
<accession>A6NPJ3</accession>
<dbReference type="PROSITE" id="PS00595">
    <property type="entry name" value="AA_TRANSFER_CLASS_5"/>
    <property type="match status" value="1"/>
</dbReference>
<evidence type="ECO:0000256" key="3">
    <source>
        <dbReference type="ARBA" id="ARBA00022490"/>
    </source>
</evidence>
<dbReference type="Proteomes" id="UP000003639">
    <property type="component" value="Unassembled WGS sequence"/>
</dbReference>
<dbReference type="InterPro" id="IPR010240">
    <property type="entry name" value="Cys_deSase_IscS"/>
</dbReference>
<dbReference type="InterPro" id="IPR015421">
    <property type="entry name" value="PyrdxlP-dep_Trfase_major"/>
</dbReference>
<feature type="binding site" evidence="10">
    <location>
        <position position="251"/>
    </location>
    <ligand>
        <name>pyridoxal 5'-phosphate</name>
        <dbReference type="ChEBI" id="CHEBI:597326"/>
    </ligand>
</feature>
<organism evidence="13 14">
    <name type="scientific">Pseudoflavonifractor capillosus ATCC 29799</name>
    <dbReference type="NCBI Taxonomy" id="411467"/>
    <lineage>
        <taxon>Bacteria</taxon>
        <taxon>Bacillati</taxon>
        <taxon>Bacillota</taxon>
        <taxon>Clostridia</taxon>
        <taxon>Eubacteriales</taxon>
        <taxon>Oscillospiraceae</taxon>
        <taxon>Pseudoflavonifractor</taxon>
    </lineage>
</organism>
<feature type="modified residue" description="N6-(pyridoxal phosphate)lysine" evidence="10">
    <location>
        <position position="216"/>
    </location>
</feature>
<dbReference type="eggNOG" id="COG1104">
    <property type="taxonomic scope" value="Bacteria"/>
</dbReference>
<evidence type="ECO:0000256" key="8">
    <source>
        <dbReference type="ARBA" id="ARBA00023014"/>
    </source>
</evidence>
<name>A6NPJ3_9FIRM</name>
<dbReference type="InterPro" id="IPR015424">
    <property type="entry name" value="PyrdxlP-dep_Trfase"/>
</dbReference>
<reference evidence="13 14" key="2">
    <citation type="submission" date="2007-06" db="EMBL/GenBank/DDBJ databases">
        <title>Draft genome sequence of Pseudoflavonifractor capillosus ATCC 29799.</title>
        <authorList>
            <person name="Sudarsanam P."/>
            <person name="Ley R."/>
            <person name="Guruge J."/>
            <person name="Turnbaugh P.J."/>
            <person name="Mahowald M."/>
            <person name="Liep D."/>
            <person name="Gordon J."/>
        </authorList>
    </citation>
    <scope>NUCLEOTIDE SEQUENCE [LARGE SCALE GENOMIC DNA]</scope>
    <source>
        <strain evidence="13 14">ATCC 29799</strain>
    </source>
</reference>
<dbReference type="InterPro" id="IPR020578">
    <property type="entry name" value="Aminotrans_V_PyrdxlP_BS"/>
</dbReference>
<keyword evidence="4 10" id="KW-0808">Transferase</keyword>
<dbReference type="HAMAP" id="MF_00331">
    <property type="entry name" value="Cys_desulf_IscS"/>
    <property type="match status" value="1"/>
</dbReference>
<dbReference type="EMBL" id="AAXG02000001">
    <property type="protein sequence ID" value="EDN02075.1"/>
    <property type="molecule type" value="Genomic_DNA"/>
</dbReference>
<comment type="catalytic activity">
    <reaction evidence="9 10">
        <text>(sulfur carrier)-H + L-cysteine = (sulfur carrier)-SH + L-alanine</text>
        <dbReference type="Rhea" id="RHEA:43892"/>
        <dbReference type="Rhea" id="RHEA-COMP:14737"/>
        <dbReference type="Rhea" id="RHEA-COMP:14739"/>
        <dbReference type="ChEBI" id="CHEBI:29917"/>
        <dbReference type="ChEBI" id="CHEBI:35235"/>
        <dbReference type="ChEBI" id="CHEBI:57972"/>
        <dbReference type="ChEBI" id="CHEBI:64428"/>
        <dbReference type="EC" id="2.8.1.7"/>
    </reaction>
</comment>
<dbReference type="InterPro" id="IPR000192">
    <property type="entry name" value="Aminotrans_V_dom"/>
</dbReference>
<evidence type="ECO:0000313" key="14">
    <source>
        <dbReference type="Proteomes" id="UP000003639"/>
    </source>
</evidence>
<dbReference type="GO" id="GO:0006520">
    <property type="term" value="P:amino acid metabolic process"/>
    <property type="evidence" value="ECO:0007669"/>
    <property type="project" value="InterPro"/>
</dbReference>
<keyword evidence="6 10" id="KW-0663">Pyridoxal phosphate</keyword>
<dbReference type="UniPathway" id="UPA00266"/>
<dbReference type="Gene3D" id="3.90.1150.10">
    <property type="entry name" value="Aspartate Aminotransferase, domain 1"/>
    <property type="match status" value="1"/>
</dbReference>
<keyword evidence="5 10" id="KW-0479">Metal-binding</keyword>
<keyword evidence="3 10" id="KW-0963">Cytoplasm</keyword>
<evidence type="ECO:0000256" key="1">
    <source>
        <dbReference type="ARBA" id="ARBA00001933"/>
    </source>
</evidence>
<evidence type="ECO:0000256" key="7">
    <source>
        <dbReference type="ARBA" id="ARBA00023004"/>
    </source>
</evidence>
<dbReference type="NCBIfam" id="TIGR03402">
    <property type="entry name" value="FeS_nifS"/>
    <property type="match status" value="1"/>
</dbReference>
<evidence type="ECO:0000256" key="4">
    <source>
        <dbReference type="ARBA" id="ARBA00022679"/>
    </source>
</evidence>
<keyword evidence="7 10" id="KW-0408">Iron</keyword>
<feature type="binding site" evidence="10">
    <location>
        <begin position="213"/>
        <end position="215"/>
    </location>
    <ligand>
        <name>pyridoxal 5'-phosphate</name>
        <dbReference type="ChEBI" id="CHEBI:597326"/>
    </ligand>
</feature>
<feature type="binding site" description="via persulfide group" evidence="10">
    <location>
        <position position="338"/>
    </location>
    <ligand>
        <name>[2Fe-2S] cluster</name>
        <dbReference type="ChEBI" id="CHEBI:190135"/>
        <note>ligand shared with IscU</note>
    </ligand>
</feature>
<evidence type="ECO:0000256" key="11">
    <source>
        <dbReference type="RuleBase" id="RU004504"/>
    </source>
</evidence>
<evidence type="ECO:0000313" key="13">
    <source>
        <dbReference type="EMBL" id="EDN02075.1"/>
    </source>
</evidence>
<dbReference type="InterPro" id="IPR017772">
    <property type="entry name" value="Cys_deSase_NifS_bac/arc"/>
</dbReference>
<feature type="binding site" evidence="10">
    <location>
        <begin position="85"/>
        <end position="86"/>
    </location>
    <ligand>
        <name>pyridoxal 5'-phosphate</name>
        <dbReference type="ChEBI" id="CHEBI:597326"/>
    </ligand>
</feature>
<dbReference type="Pfam" id="PF00266">
    <property type="entry name" value="Aminotran_5"/>
    <property type="match status" value="1"/>
</dbReference>
<dbReference type="STRING" id="411467.BACCAP_00109"/>
<evidence type="ECO:0000256" key="9">
    <source>
        <dbReference type="ARBA" id="ARBA00050776"/>
    </source>
</evidence>
<dbReference type="GO" id="GO:0031071">
    <property type="term" value="F:cysteine desulfurase activity"/>
    <property type="evidence" value="ECO:0007669"/>
    <property type="project" value="UniProtKB-UniRule"/>
</dbReference>
<comment type="pathway">
    <text evidence="10">Cofactor biosynthesis; iron-sulfur cluster biosynthesis.</text>
</comment>
<comment type="function">
    <text evidence="10">Master enzyme that delivers sulfur to a number of partners involved in Fe-S cluster assembly, tRNA modification or cofactor biosynthesis. Catalyzes the removal of elemental sulfur atoms from cysteine to produce alanine. Functions as a sulfur delivery protein for Fe-S cluster synthesis onto IscU, an Fe-S scaffold assembly protein, as well as other S acceptor proteins.</text>
</comment>
<dbReference type="NCBIfam" id="NF002806">
    <property type="entry name" value="PRK02948.1"/>
    <property type="match status" value="1"/>
</dbReference>
<comment type="cofactor">
    <cofactor evidence="1 10 11">
        <name>pyridoxal 5'-phosphate</name>
        <dbReference type="ChEBI" id="CHEBI:597326"/>
    </cofactor>
</comment>
<evidence type="ECO:0000256" key="5">
    <source>
        <dbReference type="ARBA" id="ARBA00022723"/>
    </source>
</evidence>
<dbReference type="FunFam" id="3.40.640.10:FF:000084">
    <property type="entry name" value="IscS-like cysteine desulfurase"/>
    <property type="match status" value="1"/>
</dbReference>
<dbReference type="GO" id="GO:1990221">
    <property type="term" value="C:L-cysteine desulfurase complex"/>
    <property type="evidence" value="ECO:0007669"/>
    <property type="project" value="UniProtKB-ARBA"/>
</dbReference>
<feature type="binding site" evidence="10">
    <location>
        <position position="165"/>
    </location>
    <ligand>
        <name>pyridoxal 5'-phosphate</name>
        <dbReference type="ChEBI" id="CHEBI:597326"/>
    </ligand>
</feature>
<sequence>MKNEKSSFERSISMSRFIYADHAATTALSDTALRAMTPYFQQQYGNPSSLYRFAQEAKSDLEQARAEIAACLGAKPEEIYFTSGGTEADNWALKGVAELRQKKGKHIITTAIEHHAVLHTAQWLEKQGYEVTYIPVDGEGRVDPAAVKAAIRPDTILISVMAANNEIGTVEPIAEIGAIAREAGVLFHTDAVQAVGHIPVNVEDWKVDLLSLSGHKIYGPRGIGVLYMRKPLRLPPLIHGGGQEKGRRSGTENVAAAVGLAAALREAVDGMSEESRRLSALRDKLLDGLSALPYTRVTGSRDHRLPGTASLVFEGVEGEALLLQLDRAGICVSSGSACSSASLDPSHVLLAIGLPHAIAHGSLRLSLGRETTEEDVDTILREVPQAVQYLREMSPVWDRETGRPTWDLDE</sequence>
<keyword evidence="8 10" id="KW-0411">Iron-sulfur</keyword>
<protein>
    <recommendedName>
        <fullName evidence="10">Cysteine desulfurase IscS</fullName>
        <ecNumber evidence="10">2.8.1.7</ecNumber>
    </recommendedName>
</protein>
<dbReference type="PANTHER" id="PTHR11601:SF34">
    <property type="entry name" value="CYSTEINE DESULFURASE"/>
    <property type="match status" value="1"/>
</dbReference>
<comment type="similarity">
    <text evidence="2 10">Belongs to the class-V pyridoxal-phosphate-dependent aminotransferase family. NifS/IscS subfamily.</text>
</comment>
<evidence type="ECO:0000256" key="2">
    <source>
        <dbReference type="ARBA" id="ARBA00006490"/>
    </source>
</evidence>
<comment type="subcellular location">
    <subcellularLocation>
        <location evidence="10">Cytoplasm</location>
    </subcellularLocation>
</comment>
<dbReference type="AlphaFoldDB" id="A6NPJ3"/>
<comment type="caution">
    <text evidence="13">The sequence shown here is derived from an EMBL/GenBank/DDBJ whole genome shotgun (WGS) entry which is preliminary data.</text>
</comment>
<dbReference type="InterPro" id="IPR016454">
    <property type="entry name" value="Cysteine_dSase"/>
</dbReference>
<dbReference type="GO" id="GO:0044571">
    <property type="term" value="P:[2Fe-2S] cluster assembly"/>
    <property type="evidence" value="ECO:0007669"/>
    <property type="project" value="UniProtKB-UniRule"/>
</dbReference>
<dbReference type="InterPro" id="IPR015422">
    <property type="entry name" value="PyrdxlP-dep_Trfase_small"/>
</dbReference>
<evidence type="ECO:0000256" key="10">
    <source>
        <dbReference type="HAMAP-Rule" id="MF_00331"/>
    </source>
</evidence>
<dbReference type="EC" id="2.8.1.7" evidence="10"/>
<feature type="active site" description="Cysteine persulfide intermediate" evidence="10">
    <location>
        <position position="338"/>
    </location>
</feature>
<comment type="subunit">
    <text evidence="10">Homodimer. Forms a heterotetramer with IscU, interacts with other sulfur acceptors.</text>
</comment>
<dbReference type="GO" id="GO:0051537">
    <property type="term" value="F:2 iron, 2 sulfur cluster binding"/>
    <property type="evidence" value="ECO:0007669"/>
    <property type="project" value="UniProtKB-UniRule"/>
</dbReference>
<dbReference type="Gene3D" id="3.40.640.10">
    <property type="entry name" value="Type I PLP-dependent aspartate aminotransferase-like (Major domain)"/>
    <property type="match status" value="1"/>
</dbReference>
<dbReference type="GO" id="GO:0030170">
    <property type="term" value="F:pyridoxal phosphate binding"/>
    <property type="evidence" value="ECO:0007669"/>
    <property type="project" value="UniProtKB-UniRule"/>
</dbReference>
<dbReference type="PIRSF" id="PIRSF005572">
    <property type="entry name" value="NifS"/>
    <property type="match status" value="1"/>
</dbReference>
<proteinExistence type="inferred from homology"/>
<dbReference type="PANTHER" id="PTHR11601">
    <property type="entry name" value="CYSTEINE DESULFURYLASE FAMILY MEMBER"/>
    <property type="match status" value="1"/>
</dbReference>
<feature type="binding site" evidence="10">
    <location>
        <position position="193"/>
    </location>
    <ligand>
        <name>pyridoxal 5'-phosphate</name>
        <dbReference type="ChEBI" id="CHEBI:597326"/>
    </ligand>
</feature>
<keyword evidence="10" id="KW-0001">2Fe-2S</keyword>
<feature type="domain" description="Aminotransferase class V" evidence="12">
    <location>
        <begin position="18"/>
        <end position="378"/>
    </location>
</feature>
<evidence type="ECO:0000256" key="6">
    <source>
        <dbReference type="ARBA" id="ARBA00022898"/>
    </source>
</evidence>
<dbReference type="GO" id="GO:0046872">
    <property type="term" value="F:metal ion binding"/>
    <property type="evidence" value="ECO:0007669"/>
    <property type="project" value="UniProtKB-KW"/>
</dbReference>
<evidence type="ECO:0000259" key="12">
    <source>
        <dbReference type="Pfam" id="PF00266"/>
    </source>
</evidence>
<gene>
    <name evidence="13" type="primary">nifS</name>
    <name evidence="10" type="synonym">iscS</name>
    <name evidence="13" type="ORF">BACCAP_00109</name>
</gene>